<dbReference type="InterPro" id="IPR008296">
    <property type="entry name" value="TFPI-like"/>
</dbReference>
<dbReference type="GO" id="GO:0004867">
    <property type="term" value="F:serine-type endopeptidase inhibitor activity"/>
    <property type="evidence" value="ECO:0007669"/>
    <property type="project" value="UniProtKB-UniRule"/>
</dbReference>
<dbReference type="PIRSF" id="PIRSF001620">
    <property type="entry name" value="TFPI"/>
    <property type="match status" value="1"/>
</dbReference>
<keyword evidence="4 13" id="KW-0356">Hemostasis</keyword>
<evidence type="ECO:0000256" key="11">
    <source>
        <dbReference type="ARBA" id="ARBA00060238"/>
    </source>
</evidence>
<keyword evidence="2" id="KW-0964">Secreted</keyword>
<evidence type="ECO:0000256" key="1">
    <source>
        <dbReference type="ARBA" id="ARBA00004613"/>
    </source>
</evidence>
<dbReference type="InterPro" id="IPR050098">
    <property type="entry name" value="TFPI/VKTCI-like"/>
</dbReference>
<feature type="domain" description="BPTI/Kunitz inhibitor" evidence="14">
    <location>
        <begin position="156"/>
        <end position="206"/>
    </location>
</feature>
<keyword evidence="5 13" id="KW-0732">Signal</keyword>
<comment type="subcellular location">
    <subcellularLocation>
        <location evidence="1 13">Secreted</location>
    </subcellularLocation>
</comment>
<dbReference type="GO" id="GO:0005576">
    <property type="term" value="C:extracellular region"/>
    <property type="evidence" value="ECO:0007669"/>
    <property type="project" value="UniProtKB-SubCell"/>
</dbReference>
<comment type="function">
    <text evidence="11">May play a role in the regulation of plasmin-mediated matrix remodeling. Inhibits trypsin, plasmin, factor VIIa/tissue factor and weakly factor Xa. Has no effect on thrombin.</text>
</comment>
<dbReference type="AlphaFoldDB" id="A0A7F8QR59"/>
<evidence type="ECO:0000256" key="8">
    <source>
        <dbReference type="ARBA" id="ARBA00023084"/>
    </source>
</evidence>
<dbReference type="PROSITE" id="PS50279">
    <property type="entry name" value="BPTI_KUNITZ_2"/>
    <property type="match status" value="3"/>
</dbReference>
<evidence type="ECO:0000256" key="9">
    <source>
        <dbReference type="ARBA" id="ARBA00023157"/>
    </source>
</evidence>
<evidence type="ECO:0000256" key="3">
    <source>
        <dbReference type="ARBA" id="ARBA00022690"/>
    </source>
</evidence>
<sequence length="233" mass="26230">MDSTRPLGLLLLPLLLMGTALGNSDQEAPEGNNADICLLSPDVGPCRARIPSYYYDRYTQSCRMFFYGGCQGNANNFETLEDCNEACWRIEKVPKICRLEVSEGQCGVRTGEYFFNLSSMTCEKFISGGCHSNKNRFPDEDTCKGFCAPKKIPSYCHSPKDGGLCSANVTRYYFNPRHKACETFTYTGCGGNDNNFVNMEACTYACIKAVRKQKDKKTPKIVFAHRRVKTWKK</sequence>
<dbReference type="GeneID" id="102745645"/>
<feature type="chain" id="PRO_5029086016" description="Tissue factor pathway inhibitor" evidence="13">
    <location>
        <begin position="23"/>
        <end position="233"/>
    </location>
</feature>
<dbReference type="KEGG" id="lww:102745645"/>
<evidence type="ECO:0000313" key="16">
    <source>
        <dbReference type="RefSeq" id="XP_030883600.1"/>
    </source>
</evidence>
<dbReference type="GO" id="GO:0007596">
    <property type="term" value="P:blood coagulation"/>
    <property type="evidence" value="ECO:0007669"/>
    <property type="project" value="UniProtKB-UniRule"/>
</dbReference>
<dbReference type="PRINTS" id="PR00759">
    <property type="entry name" value="BASICPTASE"/>
</dbReference>
<protein>
    <recommendedName>
        <fullName evidence="13">Tissue factor pathway inhibitor</fullName>
    </recommendedName>
</protein>
<feature type="domain" description="BPTI/Kunitz inhibitor" evidence="14">
    <location>
        <begin position="37"/>
        <end position="87"/>
    </location>
</feature>
<evidence type="ECO:0000256" key="10">
    <source>
        <dbReference type="ARBA" id="ARBA00023180"/>
    </source>
</evidence>
<dbReference type="PROSITE" id="PS00280">
    <property type="entry name" value="BPTI_KUNITZ_1"/>
    <property type="match status" value="2"/>
</dbReference>
<dbReference type="FunFam" id="4.10.410.10:FF:000018">
    <property type="entry name" value="Tissue factor pathway inhibitor"/>
    <property type="match status" value="1"/>
</dbReference>
<dbReference type="FunFam" id="4.10.410.10:FF:000004">
    <property type="entry name" value="Tissue factor pathway inhibitor"/>
    <property type="match status" value="1"/>
</dbReference>
<keyword evidence="9" id="KW-1015">Disulfide bond</keyword>
<keyword evidence="15" id="KW-1185">Reference proteome</keyword>
<dbReference type="Gene3D" id="4.10.410.10">
    <property type="entry name" value="Pancreatic trypsin inhibitor Kunitz domain"/>
    <property type="match status" value="3"/>
</dbReference>
<keyword evidence="7 13" id="KW-0722">Serine protease inhibitor</keyword>
<accession>A0A7F8QR59</accession>
<comment type="subunit">
    <text evidence="12">Finds in a complex with ABCB1, TFPI2 and PPP2R3C; leading to the dephosphorylation of ABCB1.</text>
</comment>
<evidence type="ECO:0000259" key="14">
    <source>
        <dbReference type="PROSITE" id="PS50279"/>
    </source>
</evidence>
<dbReference type="FunFam" id="4.10.410.10:FF:000011">
    <property type="entry name" value="Tissue factor pathway inhibitor"/>
    <property type="match status" value="1"/>
</dbReference>
<dbReference type="InterPro" id="IPR020901">
    <property type="entry name" value="Prtase_inh_Kunz-CS"/>
</dbReference>
<evidence type="ECO:0000313" key="15">
    <source>
        <dbReference type="Proteomes" id="UP000245341"/>
    </source>
</evidence>
<feature type="domain" description="BPTI/Kunitz inhibitor" evidence="14">
    <location>
        <begin position="97"/>
        <end position="147"/>
    </location>
</feature>
<keyword evidence="3 13" id="KW-0646">Protease inhibitor</keyword>
<organism evidence="15 16">
    <name type="scientific">Leptonychotes weddellii</name>
    <name type="common">Weddell seal</name>
    <name type="synonym">Otaria weddellii</name>
    <dbReference type="NCBI Taxonomy" id="9713"/>
    <lineage>
        <taxon>Eukaryota</taxon>
        <taxon>Metazoa</taxon>
        <taxon>Chordata</taxon>
        <taxon>Craniata</taxon>
        <taxon>Vertebrata</taxon>
        <taxon>Euteleostomi</taxon>
        <taxon>Mammalia</taxon>
        <taxon>Eutheria</taxon>
        <taxon>Laurasiatheria</taxon>
        <taxon>Carnivora</taxon>
        <taxon>Caniformia</taxon>
        <taxon>Pinnipedia</taxon>
        <taxon>Phocidae</taxon>
        <taxon>Monachinae</taxon>
        <taxon>Lobodontini</taxon>
        <taxon>Leptonychotes</taxon>
    </lineage>
</organism>
<dbReference type="SUPFAM" id="SSF57362">
    <property type="entry name" value="BPTI-like"/>
    <property type="match status" value="3"/>
</dbReference>
<gene>
    <name evidence="16" type="primary">TFPI2</name>
</gene>
<dbReference type="InterPro" id="IPR036880">
    <property type="entry name" value="Kunitz_BPTI_sf"/>
</dbReference>
<evidence type="ECO:0000256" key="7">
    <source>
        <dbReference type="ARBA" id="ARBA00022900"/>
    </source>
</evidence>
<name>A0A7F8QR59_LEPWE</name>
<evidence type="ECO:0000256" key="12">
    <source>
        <dbReference type="ARBA" id="ARBA00065443"/>
    </source>
</evidence>
<evidence type="ECO:0000256" key="4">
    <source>
        <dbReference type="ARBA" id="ARBA00022696"/>
    </source>
</evidence>
<dbReference type="PANTHER" id="PTHR10083">
    <property type="entry name" value="KUNITZ-TYPE PROTEASE INHIBITOR-RELATED"/>
    <property type="match status" value="1"/>
</dbReference>
<dbReference type="RefSeq" id="XP_030883600.1">
    <property type="nucleotide sequence ID" value="XM_031027740.1"/>
</dbReference>
<keyword evidence="10" id="KW-0325">Glycoprotein</keyword>
<proteinExistence type="predicted"/>
<dbReference type="Proteomes" id="UP000245341">
    <property type="component" value="Unplaced"/>
</dbReference>
<evidence type="ECO:0000256" key="5">
    <source>
        <dbReference type="ARBA" id="ARBA00022729"/>
    </source>
</evidence>
<evidence type="ECO:0000256" key="13">
    <source>
        <dbReference type="PIRNR" id="PIRNR001620"/>
    </source>
</evidence>
<dbReference type="OrthoDB" id="5950222at2759"/>
<dbReference type="CDD" id="cd22616">
    <property type="entry name" value="Kunitz_TFPI2_1-like"/>
    <property type="match status" value="1"/>
</dbReference>
<reference evidence="16" key="1">
    <citation type="submission" date="2025-08" db="UniProtKB">
        <authorList>
            <consortium name="RefSeq"/>
        </authorList>
    </citation>
    <scope>IDENTIFICATION</scope>
    <source>
        <tissue evidence="16">Liver</tissue>
    </source>
</reference>
<dbReference type="SMART" id="SM00131">
    <property type="entry name" value="KU"/>
    <property type="match status" value="3"/>
</dbReference>
<dbReference type="Pfam" id="PF00014">
    <property type="entry name" value="Kunitz_BPTI"/>
    <property type="match status" value="3"/>
</dbReference>
<evidence type="ECO:0000256" key="2">
    <source>
        <dbReference type="ARBA" id="ARBA00022525"/>
    </source>
</evidence>
<dbReference type="InterPro" id="IPR002223">
    <property type="entry name" value="Kunitz_BPTI"/>
</dbReference>
<dbReference type="CTD" id="7980"/>
<evidence type="ECO:0000256" key="6">
    <source>
        <dbReference type="ARBA" id="ARBA00022737"/>
    </source>
</evidence>
<feature type="signal peptide" evidence="13">
    <location>
        <begin position="1"/>
        <end position="22"/>
    </location>
</feature>
<keyword evidence="8 13" id="KW-0094">Blood coagulation</keyword>
<keyword evidence="6" id="KW-0677">Repeat</keyword>